<sequence>MRSRKEKMPVFIQAMYGTVIGLSFFQLALKTPADLDIISSGSTLSGFLTSLSFFRLLFLILTMLLIAQEWMKQEQTKKTKTLSYWHYIPQFLALFCLSQMFAALETLQLKYWYANALGYTLCNLFSFFLSNKETHQTTNTLQYLRYLIQVFLLEIFLFIIPTGFIWPFYLIAFLVTSYILVFIWWLCKVLTLYFQLKDTPYQSNPS</sequence>
<gene>
    <name evidence="2" type="ORF">BFS30_14175</name>
</gene>
<keyword evidence="1" id="KW-0472">Membrane</keyword>
<organism evidence="2 3">
    <name type="scientific">Pedobacter steynii</name>
    <dbReference type="NCBI Taxonomy" id="430522"/>
    <lineage>
        <taxon>Bacteria</taxon>
        <taxon>Pseudomonadati</taxon>
        <taxon>Bacteroidota</taxon>
        <taxon>Sphingobacteriia</taxon>
        <taxon>Sphingobacteriales</taxon>
        <taxon>Sphingobacteriaceae</taxon>
        <taxon>Pedobacter</taxon>
    </lineage>
</organism>
<evidence type="ECO:0000256" key="1">
    <source>
        <dbReference type="SAM" id="Phobius"/>
    </source>
</evidence>
<dbReference type="KEGG" id="psty:BFS30_14175"/>
<feature type="transmembrane region" description="Helical" evidence="1">
    <location>
        <begin position="87"/>
        <end position="104"/>
    </location>
</feature>
<feature type="transmembrane region" description="Helical" evidence="1">
    <location>
        <begin position="44"/>
        <end position="66"/>
    </location>
</feature>
<keyword evidence="1" id="KW-1133">Transmembrane helix</keyword>
<accession>A0A1D7QHS0</accession>
<keyword evidence="1" id="KW-0812">Transmembrane</keyword>
<dbReference type="RefSeq" id="WP_069379881.1">
    <property type="nucleotide sequence ID" value="NZ_CP017141.1"/>
</dbReference>
<feature type="transmembrane region" description="Helical" evidence="1">
    <location>
        <begin position="143"/>
        <end position="160"/>
    </location>
</feature>
<feature type="transmembrane region" description="Helical" evidence="1">
    <location>
        <begin position="12"/>
        <end position="29"/>
    </location>
</feature>
<name>A0A1D7QHS0_9SPHI</name>
<dbReference type="OrthoDB" id="757857at2"/>
<evidence type="ECO:0000313" key="2">
    <source>
        <dbReference type="EMBL" id="AOM78216.1"/>
    </source>
</evidence>
<protein>
    <submittedName>
        <fullName evidence="2">Uncharacterized protein</fullName>
    </submittedName>
</protein>
<keyword evidence="3" id="KW-1185">Reference proteome</keyword>
<feature type="transmembrane region" description="Helical" evidence="1">
    <location>
        <begin position="110"/>
        <end position="131"/>
    </location>
</feature>
<dbReference type="AlphaFoldDB" id="A0A1D7QHS0"/>
<proteinExistence type="predicted"/>
<dbReference type="Proteomes" id="UP000094313">
    <property type="component" value="Chromosome"/>
</dbReference>
<reference evidence="2 3" key="1">
    <citation type="submission" date="2016-08" db="EMBL/GenBank/DDBJ databases">
        <authorList>
            <person name="Seilhamer J.J."/>
        </authorList>
    </citation>
    <scope>NUCLEOTIDE SEQUENCE [LARGE SCALE GENOMIC DNA]</scope>
    <source>
        <strain evidence="2 3">DX4</strain>
    </source>
</reference>
<dbReference type="EMBL" id="CP017141">
    <property type="protein sequence ID" value="AOM78216.1"/>
    <property type="molecule type" value="Genomic_DNA"/>
</dbReference>
<evidence type="ECO:0000313" key="3">
    <source>
        <dbReference type="Proteomes" id="UP000094313"/>
    </source>
</evidence>
<feature type="transmembrane region" description="Helical" evidence="1">
    <location>
        <begin position="166"/>
        <end position="187"/>
    </location>
</feature>